<name>A0AAN7SPY7_9COLE</name>
<accession>A0AAN7SPY7</accession>
<keyword evidence="3" id="KW-1185">Reference proteome</keyword>
<evidence type="ECO:0000313" key="3">
    <source>
        <dbReference type="Proteomes" id="UP001353858"/>
    </source>
</evidence>
<sequence length="435" mass="48808">MRYLKKRYRTIKDNNRKKTDRARITWEYFEAMDNIFAEDKTINFGETLSSREPSNHRQGVIDQQNDISDNSGVDTPTSRSSTPTKEVSTKKRKAENGQKSGSRGCELKKIAVPSQNLPALTTESSTSKAQSLQSNRAERYWNRQLMEAYPDGPCDQSEIDENNTEAEILAAQGLVNLLNSKQDVTEIDINSATNSLVEVRDAEIQVSSKRSNVCMCGKEKKLIPRKCKTENVPRNSTGMPAGSDVRNSNDSLAKVENAVQGVINFVPAVEWDSMLANNDPVAYMTSTSEISNNVGKGSNARLYAQSTFALNKSQTKWISVGLCAELQFDPVVKLMGKGQCITLTEIEWKTLVCYRSIITNSFAGYATTPSYHEVCGVKITMEWMNKAKKVLKMQRAEETIYLAYDSVHEMWKLCDLIMTRLELLKGWNINVITIA</sequence>
<evidence type="ECO:0000313" key="2">
    <source>
        <dbReference type="EMBL" id="KAK4882448.1"/>
    </source>
</evidence>
<feature type="compositionally biased region" description="Polar residues" evidence="1">
    <location>
        <begin position="61"/>
        <end position="86"/>
    </location>
</feature>
<dbReference type="EMBL" id="JARPUR010000002">
    <property type="protein sequence ID" value="KAK4882448.1"/>
    <property type="molecule type" value="Genomic_DNA"/>
</dbReference>
<reference evidence="3" key="1">
    <citation type="submission" date="2023-01" db="EMBL/GenBank/DDBJ databases">
        <title>Key to firefly adult light organ development and bioluminescence: homeobox transcription factors regulate luciferase expression and transportation to peroxisome.</title>
        <authorList>
            <person name="Fu X."/>
        </authorList>
    </citation>
    <scope>NUCLEOTIDE SEQUENCE [LARGE SCALE GENOMIC DNA]</scope>
</reference>
<gene>
    <name evidence="2" type="ORF">RN001_005767</name>
</gene>
<comment type="caution">
    <text evidence="2">The sequence shown here is derived from an EMBL/GenBank/DDBJ whole genome shotgun (WGS) entry which is preliminary data.</text>
</comment>
<organism evidence="2 3">
    <name type="scientific">Aquatica leii</name>
    <dbReference type="NCBI Taxonomy" id="1421715"/>
    <lineage>
        <taxon>Eukaryota</taxon>
        <taxon>Metazoa</taxon>
        <taxon>Ecdysozoa</taxon>
        <taxon>Arthropoda</taxon>
        <taxon>Hexapoda</taxon>
        <taxon>Insecta</taxon>
        <taxon>Pterygota</taxon>
        <taxon>Neoptera</taxon>
        <taxon>Endopterygota</taxon>
        <taxon>Coleoptera</taxon>
        <taxon>Polyphaga</taxon>
        <taxon>Elateriformia</taxon>
        <taxon>Elateroidea</taxon>
        <taxon>Lampyridae</taxon>
        <taxon>Luciolinae</taxon>
        <taxon>Aquatica</taxon>
    </lineage>
</organism>
<dbReference type="Proteomes" id="UP001353858">
    <property type="component" value="Unassembled WGS sequence"/>
</dbReference>
<protein>
    <submittedName>
        <fullName evidence="2">Uncharacterized protein</fullName>
    </submittedName>
</protein>
<evidence type="ECO:0000256" key="1">
    <source>
        <dbReference type="SAM" id="MobiDB-lite"/>
    </source>
</evidence>
<proteinExistence type="predicted"/>
<dbReference type="AlphaFoldDB" id="A0AAN7SPY7"/>
<feature type="region of interest" description="Disordered" evidence="1">
    <location>
        <begin position="47"/>
        <end position="111"/>
    </location>
</feature>